<feature type="domain" description="BHLH" evidence="10">
    <location>
        <begin position="197"/>
        <end position="273"/>
    </location>
</feature>
<dbReference type="FunFam" id="1.25.40.10:FF:000144">
    <property type="entry name" value="Pentatricopeptide repeat-containing protein, mitochondrial"/>
    <property type="match status" value="1"/>
</dbReference>
<proteinExistence type="inferred from homology"/>
<evidence type="ECO:0000256" key="2">
    <source>
        <dbReference type="ARBA" id="ARBA00006643"/>
    </source>
</evidence>
<dbReference type="CDD" id="cd18919">
    <property type="entry name" value="bHLH_AtBPE_like"/>
    <property type="match status" value="1"/>
</dbReference>
<dbReference type="InterPro" id="IPR011598">
    <property type="entry name" value="bHLH_dom"/>
</dbReference>
<dbReference type="SMART" id="SM00353">
    <property type="entry name" value="HLH"/>
    <property type="match status" value="1"/>
</dbReference>
<keyword evidence="7" id="KW-0539">Nucleus</keyword>
<dbReference type="Proteomes" id="UP000290289">
    <property type="component" value="Chromosome 14"/>
</dbReference>
<name>A0A498I583_MALDO</name>
<dbReference type="FunFam" id="1.25.40.10:FF:000488">
    <property type="entry name" value="Pentatricopeptide repeat-containing protein, mitochondrial"/>
    <property type="match status" value="1"/>
</dbReference>
<evidence type="ECO:0000256" key="4">
    <source>
        <dbReference type="ARBA" id="ARBA00022946"/>
    </source>
</evidence>
<keyword evidence="3" id="KW-0677">Repeat</keyword>
<dbReference type="InterPro" id="IPR046960">
    <property type="entry name" value="PPR_At4g14850-like_plant"/>
</dbReference>
<dbReference type="Pfam" id="PF20431">
    <property type="entry name" value="E_motif"/>
    <property type="match status" value="1"/>
</dbReference>
<evidence type="ECO:0000256" key="8">
    <source>
        <dbReference type="PROSITE-ProRule" id="PRU00708"/>
    </source>
</evidence>
<evidence type="ECO:0000259" key="10">
    <source>
        <dbReference type="PROSITE" id="PS50888"/>
    </source>
</evidence>
<evidence type="ECO:0000256" key="3">
    <source>
        <dbReference type="ARBA" id="ARBA00022737"/>
    </source>
</evidence>
<feature type="repeat" description="PPR" evidence="8">
    <location>
        <begin position="730"/>
        <end position="760"/>
    </location>
</feature>
<gene>
    <name evidence="11" type="ORF">DVH24_019519</name>
</gene>
<evidence type="ECO:0000256" key="9">
    <source>
        <dbReference type="SAM" id="MobiDB-lite"/>
    </source>
</evidence>
<keyword evidence="6" id="KW-0804">Transcription</keyword>
<keyword evidence="12" id="KW-1185">Reference proteome</keyword>
<accession>A0A498I583</accession>
<dbReference type="InterPro" id="IPR011990">
    <property type="entry name" value="TPR-like_helical_dom_sf"/>
</dbReference>
<evidence type="ECO:0000256" key="6">
    <source>
        <dbReference type="ARBA" id="ARBA00023163"/>
    </source>
</evidence>
<comment type="similarity">
    <text evidence="2">Belongs to the PPR family. PCMP-H subfamily.</text>
</comment>
<dbReference type="GO" id="GO:0008270">
    <property type="term" value="F:zinc ion binding"/>
    <property type="evidence" value="ECO:0007669"/>
    <property type="project" value="InterPro"/>
</dbReference>
<dbReference type="Pfam" id="PF01535">
    <property type="entry name" value="PPR"/>
    <property type="match status" value="3"/>
</dbReference>
<dbReference type="AlphaFoldDB" id="A0A498I583"/>
<dbReference type="GO" id="GO:0003723">
    <property type="term" value="F:RNA binding"/>
    <property type="evidence" value="ECO:0007669"/>
    <property type="project" value="InterPro"/>
</dbReference>
<dbReference type="PROSITE" id="PS51375">
    <property type="entry name" value="PPR"/>
    <property type="match status" value="3"/>
</dbReference>
<reference evidence="11 12" key="1">
    <citation type="submission" date="2018-10" db="EMBL/GenBank/DDBJ databases">
        <title>A high-quality apple genome assembly.</title>
        <authorList>
            <person name="Hu J."/>
        </authorList>
    </citation>
    <scope>NUCLEOTIDE SEQUENCE [LARGE SCALE GENOMIC DNA]</scope>
    <source>
        <strain evidence="12">cv. HFTH1</strain>
        <tissue evidence="11">Young leaf</tissue>
    </source>
</reference>
<dbReference type="InterPro" id="IPR036638">
    <property type="entry name" value="HLH_DNA-bd_sf"/>
</dbReference>
<evidence type="ECO:0000256" key="7">
    <source>
        <dbReference type="ARBA" id="ARBA00023242"/>
    </source>
</evidence>
<dbReference type="GO" id="GO:0005634">
    <property type="term" value="C:nucleus"/>
    <property type="evidence" value="ECO:0007669"/>
    <property type="project" value="UniProtKB-SubCell"/>
</dbReference>
<feature type="compositionally biased region" description="Polar residues" evidence="9">
    <location>
        <begin position="114"/>
        <end position="124"/>
    </location>
</feature>
<dbReference type="GO" id="GO:0046983">
    <property type="term" value="F:protein dimerization activity"/>
    <property type="evidence" value="ECO:0007669"/>
    <property type="project" value="InterPro"/>
</dbReference>
<evidence type="ECO:0000313" key="12">
    <source>
        <dbReference type="Proteomes" id="UP000290289"/>
    </source>
</evidence>
<evidence type="ECO:0000313" key="11">
    <source>
        <dbReference type="EMBL" id="RXH76631.1"/>
    </source>
</evidence>
<comment type="caution">
    <text evidence="11">The sequence shown here is derived from an EMBL/GenBank/DDBJ whole genome shotgun (WGS) entry which is preliminary data.</text>
</comment>
<comment type="subcellular location">
    <subcellularLocation>
        <location evidence="1">Nucleus</location>
    </subcellularLocation>
</comment>
<dbReference type="GO" id="GO:0009451">
    <property type="term" value="P:RNA modification"/>
    <property type="evidence" value="ECO:0007669"/>
    <property type="project" value="InterPro"/>
</dbReference>
<dbReference type="EMBL" id="RDQH01000340">
    <property type="protein sequence ID" value="RXH76631.1"/>
    <property type="molecule type" value="Genomic_DNA"/>
</dbReference>
<evidence type="ECO:0000256" key="1">
    <source>
        <dbReference type="ARBA" id="ARBA00004123"/>
    </source>
</evidence>
<keyword evidence="4" id="KW-0809">Transit peptide</keyword>
<feature type="region of interest" description="Disordered" evidence="9">
    <location>
        <begin position="109"/>
        <end position="174"/>
    </location>
</feature>
<dbReference type="PROSITE" id="PS50888">
    <property type="entry name" value="BHLH"/>
    <property type="match status" value="1"/>
</dbReference>
<dbReference type="InterPro" id="IPR046848">
    <property type="entry name" value="E_motif"/>
</dbReference>
<dbReference type="PANTHER" id="PTHR47926">
    <property type="entry name" value="PENTATRICOPEPTIDE REPEAT-CONTAINING PROTEIN"/>
    <property type="match status" value="1"/>
</dbReference>
<dbReference type="Pfam" id="PF14432">
    <property type="entry name" value="DYW_deaminase"/>
    <property type="match status" value="1"/>
</dbReference>
<protein>
    <recommendedName>
        <fullName evidence="10">BHLH domain-containing protein</fullName>
    </recommendedName>
</protein>
<feature type="repeat" description="PPR" evidence="8">
    <location>
        <begin position="516"/>
        <end position="550"/>
    </location>
</feature>
<dbReference type="FunFam" id="1.25.40.10:FF:000366">
    <property type="entry name" value="Pentatricopeptide (PPR) repeat-containing protein"/>
    <property type="match status" value="1"/>
</dbReference>
<sequence>MDPTGATVPGSTLPGPELESLQFREEIHQLMTVPPENASSFTALLELPPTQAMELLHLSPEPDCAPPLAGVSADPQHAPYVQQPPFNSSLIFPTNSALTERTAKFSIFAGNGSPDISSVPSNSGAELEKVKTEPAETDSNPNSSQLTLDETRNNQRNSAKRKEREKKVKAPTKKCKTEIKEDAEKMPYVHVRARRGQATDSHSLAERARREKINARMKLLQELVPGCNKPVPHANSCCSNRHDDNVFENGKCGSMISGKALVLDEIINHVQSLQHQVEFLSMRLAAVNPGIDFNLDSILAAESGPLMESNFASMVTPLMWPEVSINAHRQPYQQQWHFDALQQPGWGREEENHTFIAPEPPLISCDSSANSGSVKNIPISLTSRGNRFGVFILINLNNLEGYLLEMVKQFSRQLSLSSFPPIPQNLKSLCSNGQLREALLEMAAIGLEMKFDGYYTLLNECINRRAFREGQRVHAHMIKTCYLPPMHLRTRLIVFYNNCDRLGDARRVLDEMPERNVVSWTAMVSAYSKRGYASEALNLFLQMFRSGLLVLTISANFAGTEPNEFTFATLLTSCTGASGLDLGRQIHSLIIRRNFESHIFVGSSLLDMYAKAGRIYEARGVFDCLPERDVVSCTAIISGYAQLGLDEEALELFRQLQREGMISNYVTYASVLTALSGLAALDLGRQVHNHVLRRELPSYVVLLNSLIDMYSKCGNLSYSRRIFDSMPERTVISWNAMLVGYSKHGMGKEVVKLFKLMKEESKARPDSVTFLAVLSGCSHGGMEDRGLEYFYEMEKGENGIEPELEHYGCVVDLLGRAGRVEEAFEFIKKMHFEPTAAIWGSLLGACRVHSNIDIGEFVGFRLLQIEPENAGNYVILSNLYASAGRWEDVRTVRELMLEKAVIKEPGRSWIELDQILHTFHASDRSHPRREEVSAKVKELSIKLKEAGYVPDLGCVLYDVDEEQKEKILLGHSEKLALAFGLIATAEGVPVRVIKNLRICVDCHNFAKLVSEIYRREVSLRDKNRFHHIVGGICSCGDYW</sequence>
<dbReference type="Gene3D" id="4.10.280.10">
    <property type="entry name" value="Helix-loop-helix DNA-binding domain"/>
    <property type="match status" value="1"/>
</dbReference>
<feature type="repeat" description="PPR" evidence="8">
    <location>
        <begin position="629"/>
        <end position="663"/>
    </location>
</feature>
<dbReference type="SUPFAM" id="SSF47459">
    <property type="entry name" value="HLH, helix-loop-helix DNA-binding domain"/>
    <property type="match status" value="1"/>
</dbReference>
<evidence type="ECO:0000256" key="5">
    <source>
        <dbReference type="ARBA" id="ARBA00023015"/>
    </source>
</evidence>
<dbReference type="Pfam" id="PF13041">
    <property type="entry name" value="PPR_2"/>
    <property type="match status" value="2"/>
</dbReference>
<dbReference type="Gene3D" id="1.25.40.10">
    <property type="entry name" value="Tetratricopeptide repeat domain"/>
    <property type="match status" value="3"/>
</dbReference>
<feature type="compositionally biased region" description="Polar residues" evidence="9">
    <location>
        <begin position="137"/>
        <end position="148"/>
    </location>
</feature>
<dbReference type="NCBIfam" id="TIGR00756">
    <property type="entry name" value="PPR"/>
    <property type="match status" value="4"/>
</dbReference>
<keyword evidence="5" id="KW-0805">Transcription regulation</keyword>
<dbReference type="PANTHER" id="PTHR47926:SF466">
    <property type="entry name" value="(WILD MALAYSIAN BANANA) HYPOTHETICAL PROTEIN"/>
    <property type="match status" value="1"/>
</dbReference>
<dbReference type="InterPro" id="IPR032867">
    <property type="entry name" value="DYW_dom"/>
</dbReference>
<organism evidence="11 12">
    <name type="scientific">Malus domestica</name>
    <name type="common">Apple</name>
    <name type="synonym">Pyrus malus</name>
    <dbReference type="NCBI Taxonomy" id="3750"/>
    <lineage>
        <taxon>Eukaryota</taxon>
        <taxon>Viridiplantae</taxon>
        <taxon>Streptophyta</taxon>
        <taxon>Embryophyta</taxon>
        <taxon>Tracheophyta</taxon>
        <taxon>Spermatophyta</taxon>
        <taxon>Magnoliopsida</taxon>
        <taxon>eudicotyledons</taxon>
        <taxon>Gunneridae</taxon>
        <taxon>Pentapetalae</taxon>
        <taxon>rosids</taxon>
        <taxon>fabids</taxon>
        <taxon>Rosales</taxon>
        <taxon>Rosaceae</taxon>
        <taxon>Amygdaloideae</taxon>
        <taxon>Maleae</taxon>
        <taxon>Malus</taxon>
    </lineage>
</organism>
<dbReference type="InterPro" id="IPR002885">
    <property type="entry name" value="PPR_rpt"/>
</dbReference>